<evidence type="ECO:0000313" key="5">
    <source>
        <dbReference type="EMBL" id="KAJ8970201.1"/>
    </source>
</evidence>
<proteinExistence type="inferred from homology"/>
<reference evidence="5" key="1">
    <citation type="journal article" date="2023" name="Insect Mol. Biol.">
        <title>Genome sequencing provides insights into the evolution of gene families encoding plant cell wall-degrading enzymes in longhorned beetles.</title>
        <authorList>
            <person name="Shin N.R."/>
            <person name="Okamura Y."/>
            <person name="Kirsch R."/>
            <person name="Pauchet Y."/>
        </authorList>
    </citation>
    <scope>NUCLEOTIDE SEQUENCE</scope>
    <source>
        <strain evidence="5">RBIC_L_NR</strain>
    </source>
</reference>
<accession>A0AAV8ZSH0</accession>
<name>A0AAV8ZSH0_9CUCU</name>
<dbReference type="EMBL" id="JANEYF010000394">
    <property type="protein sequence ID" value="KAJ8970201.1"/>
    <property type="molecule type" value="Genomic_DNA"/>
</dbReference>
<evidence type="ECO:0000256" key="1">
    <source>
        <dbReference type="ARBA" id="ARBA00007797"/>
    </source>
</evidence>
<organism evidence="5 6">
    <name type="scientific">Rhamnusium bicolor</name>
    <dbReference type="NCBI Taxonomy" id="1586634"/>
    <lineage>
        <taxon>Eukaryota</taxon>
        <taxon>Metazoa</taxon>
        <taxon>Ecdysozoa</taxon>
        <taxon>Arthropoda</taxon>
        <taxon>Hexapoda</taxon>
        <taxon>Insecta</taxon>
        <taxon>Pterygota</taxon>
        <taxon>Neoptera</taxon>
        <taxon>Endopterygota</taxon>
        <taxon>Coleoptera</taxon>
        <taxon>Polyphaga</taxon>
        <taxon>Cucujiformia</taxon>
        <taxon>Chrysomeloidea</taxon>
        <taxon>Cerambycidae</taxon>
        <taxon>Lepturinae</taxon>
        <taxon>Rhagiini</taxon>
        <taxon>Rhamnusium</taxon>
    </lineage>
</organism>
<feature type="region of interest" description="Disordered" evidence="3">
    <location>
        <begin position="663"/>
        <end position="696"/>
    </location>
</feature>
<evidence type="ECO:0000256" key="2">
    <source>
        <dbReference type="SAM" id="Coils"/>
    </source>
</evidence>
<comment type="caution">
    <text evidence="5">The sequence shown here is derived from an EMBL/GenBank/DDBJ whole genome shotgun (WGS) entry which is preliminary data.</text>
</comment>
<dbReference type="PANTHER" id="PTHR12048">
    <property type="entry name" value="CCAAT-BINDING FACTOR-RELATED"/>
    <property type="match status" value="1"/>
</dbReference>
<dbReference type="PANTHER" id="PTHR12048:SF0">
    <property type="entry name" value="CCAAT_ENHANCER-BINDING PROTEIN ZETA"/>
    <property type="match status" value="1"/>
</dbReference>
<dbReference type="Pfam" id="PF03914">
    <property type="entry name" value="CBF"/>
    <property type="match status" value="1"/>
</dbReference>
<protein>
    <recommendedName>
        <fullName evidence="4">CCAAT-binding factor domain-containing protein</fullName>
    </recommendedName>
</protein>
<evidence type="ECO:0000259" key="4">
    <source>
        <dbReference type="Pfam" id="PF03914"/>
    </source>
</evidence>
<dbReference type="AlphaFoldDB" id="A0AAV8ZSH0"/>
<dbReference type="InterPro" id="IPR040155">
    <property type="entry name" value="CEBPZ/Mak21-like"/>
</dbReference>
<keyword evidence="6" id="KW-1185">Reference proteome</keyword>
<evidence type="ECO:0000313" key="6">
    <source>
        <dbReference type="Proteomes" id="UP001162156"/>
    </source>
</evidence>
<feature type="region of interest" description="Disordered" evidence="3">
    <location>
        <begin position="578"/>
        <end position="598"/>
    </location>
</feature>
<feature type="domain" description="CCAAT-binding factor" evidence="4">
    <location>
        <begin position="164"/>
        <end position="422"/>
    </location>
</feature>
<feature type="compositionally biased region" description="Acidic residues" evidence="3">
    <location>
        <begin position="516"/>
        <end position="547"/>
    </location>
</feature>
<dbReference type="InterPro" id="IPR005612">
    <property type="entry name" value="CCAAT-binding_factor"/>
</dbReference>
<dbReference type="Proteomes" id="UP001162156">
    <property type="component" value="Unassembled WGS sequence"/>
</dbReference>
<feature type="coiled-coil region" evidence="2">
    <location>
        <begin position="302"/>
        <end position="332"/>
    </location>
</feature>
<sequence>MLIYWHYAFDGVSYGTFYNSNMNLLSYIVNKLGDPSQKVASKAIYCLTQLLFKHSNMQGVVLNEIEKLLFRPNISSRAQYYSLCFLSQFYLSHEASDVARKLIELYLSFFKACIKTGDVDSRMMSALLMGINRAYPYAKLEFEKFSEHIDTMYRLVHLANFNISLHALTLLYQVSGFGNDITERFYVALYKKLGDSRLLTTTHQAMLLSLVYKALLKDTEANRVKMFVKRLLQVKSFRLTICSRYRFFTQPCFSCGILYLISQLMGKRKNVQAVVLEKTSTVHFEDDDEEERYHDVKENVVNVEDSIEVNEIKEEIEDVEKKEEDIEENTRAPSESTIDPNEIEIKDEDEDIKPDIELLDESINGGPSWYHCQNKIKKEKVHMVTKYNPQGRNPLYGGGEFCAYTELYKLKDHFHPTVSLYAANILSGATIKYSGDPLKDFTLIRFLDSYLQRKYQDKTKEEEENSDLESVQSEEFEEMLDKMSGFKDIEEDIDYLNEIGDNLKNKDLKKEKAESEYDEEEENEELSDNEEFDDYDDELGDLDDDDKAPETVVYYKTTLKFYTNDILELIGGLDDDDEEDMEFMEEDEPRKQKKNKFKKNSNDITSLFASADEFATLLEDEGSSKIKPGGSNVYSNKDNANVKQLAWEDKRNVWLRGFNKAVDGNSRRKFGSKGKDFGKKRSNQSKFGNKSKKIKN</sequence>
<feature type="region of interest" description="Disordered" evidence="3">
    <location>
        <begin position="510"/>
        <end position="548"/>
    </location>
</feature>
<evidence type="ECO:0000256" key="3">
    <source>
        <dbReference type="SAM" id="MobiDB-lite"/>
    </source>
</evidence>
<dbReference type="GO" id="GO:0005634">
    <property type="term" value="C:nucleus"/>
    <property type="evidence" value="ECO:0007669"/>
    <property type="project" value="TreeGrafter"/>
</dbReference>
<keyword evidence="2" id="KW-0175">Coiled coil</keyword>
<dbReference type="SUPFAM" id="SSF48371">
    <property type="entry name" value="ARM repeat"/>
    <property type="match status" value="1"/>
</dbReference>
<gene>
    <name evidence="5" type="ORF">NQ314_001348</name>
</gene>
<dbReference type="InterPro" id="IPR016024">
    <property type="entry name" value="ARM-type_fold"/>
</dbReference>
<feature type="compositionally biased region" description="Acidic residues" evidence="3">
    <location>
        <begin position="578"/>
        <end position="587"/>
    </location>
</feature>
<feature type="compositionally biased region" description="Basic residues" evidence="3">
    <location>
        <begin position="680"/>
        <end position="696"/>
    </location>
</feature>
<comment type="similarity">
    <text evidence="1">Belongs to the CBF/MAK21 family.</text>
</comment>